<dbReference type="OrthoDB" id="6882680at2"/>
<dbReference type="InterPro" id="IPR016162">
    <property type="entry name" value="Ald_DH_N"/>
</dbReference>
<evidence type="ECO:0000256" key="8">
    <source>
        <dbReference type="PROSITE-ProRule" id="PRU10007"/>
    </source>
</evidence>
<dbReference type="NCBIfam" id="NF010000">
    <property type="entry name" value="PRK13473.1"/>
    <property type="match status" value="1"/>
</dbReference>
<dbReference type="Gene3D" id="3.40.605.10">
    <property type="entry name" value="Aldehyde Dehydrogenase, Chain A, domain 1"/>
    <property type="match status" value="1"/>
</dbReference>
<dbReference type="InterPro" id="IPR029510">
    <property type="entry name" value="Ald_DH_CS_GLU"/>
</dbReference>
<accession>A0A0L0JCD1</accession>
<dbReference type="InterPro" id="IPR015590">
    <property type="entry name" value="Aldehyde_DH_dom"/>
</dbReference>
<evidence type="ECO:0000256" key="5">
    <source>
        <dbReference type="ARBA" id="ARBA00050596"/>
    </source>
</evidence>
<dbReference type="PROSITE" id="PS00687">
    <property type="entry name" value="ALDEHYDE_DEHYDR_GLU"/>
    <property type="match status" value="1"/>
</dbReference>
<keyword evidence="2" id="KW-0058">Aromatic hydrocarbons catabolism</keyword>
<dbReference type="InterPro" id="IPR016160">
    <property type="entry name" value="Ald_DH_CS_CYS"/>
</dbReference>
<dbReference type="PROSITE" id="PS00070">
    <property type="entry name" value="ALDEHYDE_DEHYDR_CYS"/>
    <property type="match status" value="1"/>
</dbReference>
<dbReference type="EMBL" id="JPPY01000263">
    <property type="protein sequence ID" value="KND23278.1"/>
    <property type="molecule type" value="Genomic_DNA"/>
</dbReference>
<feature type="domain" description="Aldehyde dehydrogenase" evidence="10">
    <location>
        <begin position="15"/>
        <end position="470"/>
    </location>
</feature>
<dbReference type="InterPro" id="IPR016163">
    <property type="entry name" value="Ald_DH_C"/>
</dbReference>
<evidence type="ECO:0000259" key="10">
    <source>
        <dbReference type="Pfam" id="PF00171"/>
    </source>
</evidence>
<dbReference type="AlphaFoldDB" id="A0A0L0JCD1"/>
<sequence length="476" mass="50584">MTATIQNYIDGALVDSATTDFIELVDPTTGRPDGQSPISTSEEVDAAFSAALRASKSWKRTTPKARQLALLQIADAVEAARDELVELQARDTGQIKSHIATEEIDQGVDQLRFFAGAARLLEGKATAEYAERLSSSIRREPIGVVAQVTPWNYPFAMAIWKIAPALAAGNTIVLKPSDTTPRSTVRLAEIAGEILPAGVFNVVNGNADTGRLLVEHPVPGLVAITGSVRAGIEVAVSAAKNLKRAHLELGGKAPAVVFADADLAAAAQGIATGGFFNAGQDCTAATRVIVHESIHDELLRLLVEQARASRLGAPDDESATYGTLNNAGHLASVERMIAGLGGHATIETGGRRADRDGFYFEPTIVSGVRQDDAIVQQEVFGPVLTVQPFSTDEQAQELANDVPYGLAASVWTKDHGRALRMTAELEFGCVWVNTHITFVSEMPHGGFGASGHGKDLSAYGLEEYTRVKHVMSNVEV</sequence>
<organism evidence="11 12">
    <name type="scientific">Streptomyces acidiscabies</name>
    <dbReference type="NCBI Taxonomy" id="42234"/>
    <lineage>
        <taxon>Bacteria</taxon>
        <taxon>Bacillati</taxon>
        <taxon>Actinomycetota</taxon>
        <taxon>Actinomycetes</taxon>
        <taxon>Kitasatosporales</taxon>
        <taxon>Streptomycetaceae</taxon>
        <taxon>Streptomyces</taxon>
    </lineage>
</organism>
<dbReference type="Pfam" id="PF00171">
    <property type="entry name" value="Aldedh"/>
    <property type="match status" value="1"/>
</dbReference>
<dbReference type="PANTHER" id="PTHR11699">
    <property type="entry name" value="ALDEHYDE DEHYDROGENASE-RELATED"/>
    <property type="match status" value="1"/>
</dbReference>
<evidence type="ECO:0000256" key="7">
    <source>
        <dbReference type="ARBA" id="ARBA00070319"/>
    </source>
</evidence>
<evidence type="ECO:0000256" key="6">
    <source>
        <dbReference type="ARBA" id="ARBA00066992"/>
    </source>
</evidence>
<evidence type="ECO:0000256" key="3">
    <source>
        <dbReference type="ARBA" id="ARBA00023002"/>
    </source>
</evidence>
<name>A0A0L0JCD1_9ACTN</name>
<dbReference type="GO" id="GO:0018485">
    <property type="term" value="F:salicylaldehyde dehydrogenase (NAD+) activity"/>
    <property type="evidence" value="ECO:0007669"/>
    <property type="project" value="UniProtKB-EC"/>
</dbReference>
<dbReference type="RefSeq" id="WP_050375837.1">
    <property type="nucleotide sequence ID" value="NZ_KQ257835.1"/>
</dbReference>
<evidence type="ECO:0000313" key="11">
    <source>
        <dbReference type="EMBL" id="KND23278.1"/>
    </source>
</evidence>
<evidence type="ECO:0000256" key="1">
    <source>
        <dbReference type="ARBA" id="ARBA00009986"/>
    </source>
</evidence>
<feature type="active site" evidence="8">
    <location>
        <position position="248"/>
    </location>
</feature>
<dbReference type="InterPro" id="IPR016161">
    <property type="entry name" value="Ald_DH/histidinol_DH"/>
</dbReference>
<evidence type="ECO:0000256" key="9">
    <source>
        <dbReference type="RuleBase" id="RU003345"/>
    </source>
</evidence>
<evidence type="ECO:0000256" key="2">
    <source>
        <dbReference type="ARBA" id="ARBA00022797"/>
    </source>
</evidence>
<dbReference type="SUPFAM" id="SSF53720">
    <property type="entry name" value="ALDH-like"/>
    <property type="match status" value="1"/>
</dbReference>
<dbReference type="FunFam" id="3.40.309.10:FF:000010">
    <property type="entry name" value="Gamma-aminobutyraldehyde dehydrogenase"/>
    <property type="match status" value="1"/>
</dbReference>
<dbReference type="Proteomes" id="UP000037151">
    <property type="component" value="Unassembled WGS sequence"/>
</dbReference>
<evidence type="ECO:0000256" key="4">
    <source>
        <dbReference type="ARBA" id="ARBA00035632"/>
    </source>
</evidence>
<comment type="pathway">
    <text evidence="4">Aromatic compound metabolism; naphthalene degradation.</text>
</comment>
<dbReference type="Gene3D" id="3.40.309.10">
    <property type="entry name" value="Aldehyde Dehydrogenase, Chain A, domain 2"/>
    <property type="match status" value="1"/>
</dbReference>
<dbReference type="EC" id="1.2.1.65" evidence="6"/>
<reference evidence="12" key="1">
    <citation type="submission" date="2014-07" db="EMBL/GenBank/DDBJ databases">
        <title>Genome sequencing of plant-pathogenic Streptomyces species.</title>
        <authorList>
            <person name="Harrison J."/>
            <person name="Sapp M."/>
            <person name="Thwaites R."/>
            <person name="Studholme D.J."/>
        </authorList>
    </citation>
    <scope>NUCLEOTIDE SEQUENCE [LARGE SCALE GENOMIC DNA]</scope>
    <source>
        <strain evidence="12">NCPPB 4445</strain>
    </source>
</reference>
<comment type="caution">
    <text evidence="11">The sequence shown here is derived from an EMBL/GenBank/DDBJ whole genome shotgun (WGS) entry which is preliminary data.</text>
</comment>
<keyword evidence="3 9" id="KW-0560">Oxidoreductase</keyword>
<dbReference type="FunFam" id="3.40.605.10:FF:000007">
    <property type="entry name" value="NAD/NADP-dependent betaine aldehyde dehydrogenase"/>
    <property type="match status" value="1"/>
</dbReference>
<dbReference type="CDD" id="cd07092">
    <property type="entry name" value="ALDH_ABALDH-YdcW"/>
    <property type="match status" value="1"/>
</dbReference>
<proteinExistence type="inferred from homology"/>
<dbReference type="PATRIC" id="fig|42234.21.peg.9287"/>
<gene>
    <name evidence="11" type="ORF">IQ63_45215</name>
</gene>
<protein>
    <recommendedName>
        <fullName evidence="7">Salicylaldehyde dehydrogenase</fullName>
        <ecNumber evidence="6">1.2.1.65</ecNumber>
    </recommendedName>
</protein>
<dbReference type="InterPro" id="IPR015657">
    <property type="entry name" value="Aminobutyraldehyde_DH"/>
</dbReference>
<comment type="similarity">
    <text evidence="1 9">Belongs to the aldehyde dehydrogenase family.</text>
</comment>
<evidence type="ECO:0000313" key="12">
    <source>
        <dbReference type="Proteomes" id="UP000037151"/>
    </source>
</evidence>
<comment type="catalytic activity">
    <reaction evidence="5">
        <text>salicylaldehyde + NAD(+) + H2O = salicylate + NADH + 2 H(+)</text>
        <dbReference type="Rhea" id="RHEA:18537"/>
        <dbReference type="ChEBI" id="CHEBI:15377"/>
        <dbReference type="ChEBI" id="CHEBI:15378"/>
        <dbReference type="ChEBI" id="CHEBI:16008"/>
        <dbReference type="ChEBI" id="CHEBI:30762"/>
        <dbReference type="ChEBI" id="CHEBI:57540"/>
        <dbReference type="ChEBI" id="CHEBI:57945"/>
        <dbReference type="EC" id="1.2.1.65"/>
    </reaction>
</comment>